<organism evidence="3 4">
    <name type="scientific">Exophiala viscosa</name>
    <dbReference type="NCBI Taxonomy" id="2486360"/>
    <lineage>
        <taxon>Eukaryota</taxon>
        <taxon>Fungi</taxon>
        <taxon>Dikarya</taxon>
        <taxon>Ascomycota</taxon>
        <taxon>Pezizomycotina</taxon>
        <taxon>Eurotiomycetes</taxon>
        <taxon>Chaetothyriomycetidae</taxon>
        <taxon>Chaetothyriales</taxon>
        <taxon>Herpotrichiellaceae</taxon>
        <taxon>Exophiala</taxon>
    </lineage>
</organism>
<dbReference type="InterPro" id="IPR013094">
    <property type="entry name" value="AB_hydrolase_3"/>
</dbReference>
<proteinExistence type="predicted"/>
<dbReference type="InterPro" id="IPR050300">
    <property type="entry name" value="GDXG_lipolytic_enzyme"/>
</dbReference>
<keyword evidence="4" id="KW-1185">Reference proteome</keyword>
<evidence type="ECO:0000313" key="3">
    <source>
        <dbReference type="EMBL" id="KAI1611197.1"/>
    </source>
</evidence>
<evidence type="ECO:0000313" key="4">
    <source>
        <dbReference type="Proteomes" id="UP001203852"/>
    </source>
</evidence>
<name>A0AAN6IB04_9EURO</name>
<dbReference type="SUPFAM" id="SSF53474">
    <property type="entry name" value="alpha/beta-Hydrolases"/>
    <property type="match status" value="1"/>
</dbReference>
<dbReference type="PANTHER" id="PTHR48081">
    <property type="entry name" value="AB HYDROLASE SUPERFAMILY PROTEIN C4A8.06C"/>
    <property type="match status" value="1"/>
</dbReference>
<sequence>MGAQIQLESYPIHSSVKDKLHPEYVAWYNKYLLHQQPAHQLPISVSRAARSAAVSSSDPLPVGTVQDLYVSRRDRGPDIPIRCFIPEGAPPSNGWPLVLYFHGGGWVFGNIDSENTICTHICVRARAVVITTEYRLAPESPWPGPVHDAWEALLWATTSGRDKFQLDLTKIAVGGSSAGANIAAVLTQNAVLRPQPGSTIVSQFLIVPVTDNTATPCSNPTWKSLEFTAALPAEKMLWYRRQYLPDSATWSDREASPLLACDEIFRRLPTANIIVAGLDVLKHEGEEYARKLKANGVSVELTVMDGMPHPFPAMDAVLEAGKSAITITCDSLSRAFAR</sequence>
<protein>
    <submittedName>
        <fullName evidence="3">Alpha/beta hydrolase fold-domain-containing protein</fullName>
    </submittedName>
</protein>
<feature type="domain" description="Alpha/beta hydrolase fold-3" evidence="2">
    <location>
        <begin position="98"/>
        <end position="311"/>
    </location>
</feature>
<evidence type="ECO:0000259" key="2">
    <source>
        <dbReference type="Pfam" id="PF07859"/>
    </source>
</evidence>
<dbReference type="AlphaFoldDB" id="A0AAN6IB04"/>
<accession>A0AAN6IB04</accession>
<dbReference type="PANTHER" id="PTHR48081:SF8">
    <property type="entry name" value="ALPHA_BETA HYDROLASE FOLD-3 DOMAIN-CONTAINING PROTEIN-RELATED"/>
    <property type="match status" value="1"/>
</dbReference>
<reference evidence="3" key="1">
    <citation type="journal article" date="2022" name="bioRxiv">
        <title>Deciphering the potential niche of two novel black yeast fungi from a biological soil crust based on their genomes, phenotypes, and melanin regulation.</title>
        <authorList>
            <consortium name="DOE Joint Genome Institute"/>
            <person name="Carr E.C."/>
            <person name="Barton Q."/>
            <person name="Grambo S."/>
            <person name="Sullivan M."/>
            <person name="Renfro C.M."/>
            <person name="Kuo A."/>
            <person name="Pangilinan J."/>
            <person name="Lipzen A."/>
            <person name="Keymanesh K."/>
            <person name="Savage E."/>
            <person name="Barry K."/>
            <person name="Grigoriev I.V."/>
            <person name="Riekhof W.R."/>
            <person name="Harris S.S."/>
        </authorList>
    </citation>
    <scope>NUCLEOTIDE SEQUENCE</scope>
    <source>
        <strain evidence="3">JF 03-4F</strain>
    </source>
</reference>
<keyword evidence="1 3" id="KW-0378">Hydrolase</keyword>
<gene>
    <name evidence="3" type="ORF">EDD36DRAFT_467190</name>
</gene>
<dbReference type="InterPro" id="IPR029058">
    <property type="entry name" value="AB_hydrolase_fold"/>
</dbReference>
<evidence type="ECO:0000256" key="1">
    <source>
        <dbReference type="ARBA" id="ARBA00022801"/>
    </source>
</evidence>
<comment type="caution">
    <text evidence="3">The sequence shown here is derived from an EMBL/GenBank/DDBJ whole genome shotgun (WGS) entry which is preliminary data.</text>
</comment>
<dbReference type="EMBL" id="MU404357">
    <property type="protein sequence ID" value="KAI1611197.1"/>
    <property type="molecule type" value="Genomic_DNA"/>
</dbReference>
<dbReference type="Pfam" id="PF07859">
    <property type="entry name" value="Abhydrolase_3"/>
    <property type="match status" value="1"/>
</dbReference>
<dbReference type="GO" id="GO:0016787">
    <property type="term" value="F:hydrolase activity"/>
    <property type="evidence" value="ECO:0007669"/>
    <property type="project" value="UniProtKB-KW"/>
</dbReference>
<dbReference type="Proteomes" id="UP001203852">
    <property type="component" value="Unassembled WGS sequence"/>
</dbReference>
<dbReference type="Gene3D" id="3.40.50.1820">
    <property type="entry name" value="alpha/beta hydrolase"/>
    <property type="match status" value="1"/>
</dbReference>